<comment type="caution">
    <text evidence="3">The sequence shown here is derived from an EMBL/GenBank/DDBJ whole genome shotgun (WGS) entry which is preliminary data.</text>
</comment>
<feature type="transmembrane region" description="Helical" evidence="2">
    <location>
        <begin position="186"/>
        <end position="204"/>
    </location>
</feature>
<feature type="region of interest" description="Disordered" evidence="1">
    <location>
        <begin position="285"/>
        <end position="307"/>
    </location>
</feature>
<dbReference type="EMBL" id="MCGR01000019">
    <property type="protein sequence ID" value="ORY83501.1"/>
    <property type="molecule type" value="Genomic_DNA"/>
</dbReference>
<gene>
    <name evidence="3" type="ORF">BCR35DRAFT_303350</name>
</gene>
<keyword evidence="2" id="KW-0472">Membrane</keyword>
<dbReference type="AlphaFoldDB" id="A0A1Y2FHR1"/>
<reference evidence="3 4" key="1">
    <citation type="submission" date="2016-07" db="EMBL/GenBank/DDBJ databases">
        <title>Pervasive Adenine N6-methylation of Active Genes in Fungi.</title>
        <authorList>
            <consortium name="DOE Joint Genome Institute"/>
            <person name="Mondo S.J."/>
            <person name="Dannebaum R.O."/>
            <person name="Kuo R.C."/>
            <person name="Labutti K."/>
            <person name="Haridas S."/>
            <person name="Kuo A."/>
            <person name="Salamov A."/>
            <person name="Ahrendt S.R."/>
            <person name="Lipzen A."/>
            <person name="Sullivan W."/>
            <person name="Andreopoulos W.B."/>
            <person name="Clum A."/>
            <person name="Lindquist E."/>
            <person name="Daum C."/>
            <person name="Ramamoorthy G.K."/>
            <person name="Gryganskyi A."/>
            <person name="Culley D."/>
            <person name="Magnuson J.K."/>
            <person name="James T.Y."/>
            <person name="O'Malley M.A."/>
            <person name="Stajich J.E."/>
            <person name="Spatafora J.W."/>
            <person name="Visel A."/>
            <person name="Grigoriev I.V."/>
        </authorList>
    </citation>
    <scope>NUCLEOTIDE SEQUENCE [LARGE SCALE GENOMIC DNA]</scope>
    <source>
        <strain evidence="3 4">62-1032</strain>
    </source>
</reference>
<feature type="transmembrane region" description="Helical" evidence="2">
    <location>
        <begin position="78"/>
        <end position="99"/>
    </location>
</feature>
<organism evidence="3 4">
    <name type="scientific">Leucosporidium creatinivorum</name>
    <dbReference type="NCBI Taxonomy" id="106004"/>
    <lineage>
        <taxon>Eukaryota</taxon>
        <taxon>Fungi</taxon>
        <taxon>Dikarya</taxon>
        <taxon>Basidiomycota</taxon>
        <taxon>Pucciniomycotina</taxon>
        <taxon>Microbotryomycetes</taxon>
        <taxon>Leucosporidiales</taxon>
        <taxon>Leucosporidium</taxon>
    </lineage>
</organism>
<protein>
    <submittedName>
        <fullName evidence="3">Uncharacterized protein</fullName>
    </submittedName>
</protein>
<keyword evidence="2" id="KW-0812">Transmembrane</keyword>
<evidence type="ECO:0000256" key="1">
    <source>
        <dbReference type="SAM" id="MobiDB-lite"/>
    </source>
</evidence>
<keyword evidence="2" id="KW-1133">Transmembrane helix</keyword>
<sequence length="307" mass="33352">MVNIGLSPALLSALPVVLPHALVVFPTIWQTLQYTRLAATTRQKLAPALLALLSAPNHIYPPFIGGEHAAAPDTNWGAWLHFSFTGLHFTLYMLISAWLSGKKLWMFIGLSAYQISLVSAQVQSAYKGFEAITMKGVKNPAFDPLDPSWGPEWLEPIASPLHATPMTSVLDSNELKNAGRYFAKHWYMTLVTDGALIVISYLLLSSLKASGTDAADTFLANALSNATPLLASYASQWPSSLTIPFITPAATPFFLSYVRPRTALLALVLGVQVRSMIISHIEGADKSEKEGTEKQGQVEKKGKTGKK</sequence>
<dbReference type="InParanoid" id="A0A1Y2FHR1"/>
<evidence type="ECO:0000313" key="4">
    <source>
        <dbReference type="Proteomes" id="UP000193467"/>
    </source>
</evidence>
<accession>A0A1Y2FHR1</accession>
<name>A0A1Y2FHR1_9BASI</name>
<dbReference type="Proteomes" id="UP000193467">
    <property type="component" value="Unassembled WGS sequence"/>
</dbReference>
<keyword evidence="4" id="KW-1185">Reference proteome</keyword>
<proteinExistence type="predicted"/>
<evidence type="ECO:0000256" key="2">
    <source>
        <dbReference type="SAM" id="Phobius"/>
    </source>
</evidence>
<evidence type="ECO:0000313" key="3">
    <source>
        <dbReference type="EMBL" id="ORY83501.1"/>
    </source>
</evidence>